<dbReference type="EMBL" id="KL142409">
    <property type="protein sequence ID" value="KDR68196.1"/>
    <property type="molecule type" value="Genomic_DNA"/>
</dbReference>
<proteinExistence type="predicted"/>
<evidence type="ECO:0000313" key="1">
    <source>
        <dbReference type="EMBL" id="KDR68196.1"/>
    </source>
</evidence>
<evidence type="ECO:0000313" key="2">
    <source>
        <dbReference type="Proteomes" id="UP000027222"/>
    </source>
</evidence>
<accession>A0A067SBF4</accession>
<dbReference type="Proteomes" id="UP000027222">
    <property type="component" value="Unassembled WGS sequence"/>
</dbReference>
<dbReference type="AlphaFoldDB" id="A0A067SBF4"/>
<dbReference type="HOGENOM" id="CLU_105533_1_0_1"/>
<organism evidence="1 2">
    <name type="scientific">Galerina marginata (strain CBS 339.88)</name>
    <dbReference type="NCBI Taxonomy" id="685588"/>
    <lineage>
        <taxon>Eukaryota</taxon>
        <taxon>Fungi</taxon>
        <taxon>Dikarya</taxon>
        <taxon>Basidiomycota</taxon>
        <taxon>Agaricomycotina</taxon>
        <taxon>Agaricomycetes</taxon>
        <taxon>Agaricomycetidae</taxon>
        <taxon>Agaricales</taxon>
        <taxon>Agaricineae</taxon>
        <taxon>Strophariaceae</taxon>
        <taxon>Galerina</taxon>
    </lineage>
</organism>
<sequence>MVDDQLSEEELDLICGTYRVATGKGAQTSMCSWFPRANVWASTGYNVGYWNRECEDWYIDRVRSILDGTAKPLTTHQWRQQIRKNRQAPKLVFQMNKAAEGYLLSSLASSFTVTPMSH</sequence>
<gene>
    <name evidence="1" type="ORF">GALMADRAFT_78899</name>
</gene>
<name>A0A067SBF4_GALM3</name>
<reference evidence="2" key="1">
    <citation type="journal article" date="2014" name="Proc. Natl. Acad. Sci. U.S.A.">
        <title>Extensive sampling of basidiomycete genomes demonstrates inadequacy of the white-rot/brown-rot paradigm for wood decay fungi.</title>
        <authorList>
            <person name="Riley R."/>
            <person name="Salamov A.A."/>
            <person name="Brown D.W."/>
            <person name="Nagy L.G."/>
            <person name="Floudas D."/>
            <person name="Held B.W."/>
            <person name="Levasseur A."/>
            <person name="Lombard V."/>
            <person name="Morin E."/>
            <person name="Otillar R."/>
            <person name="Lindquist E.A."/>
            <person name="Sun H."/>
            <person name="LaButti K.M."/>
            <person name="Schmutz J."/>
            <person name="Jabbour D."/>
            <person name="Luo H."/>
            <person name="Baker S.E."/>
            <person name="Pisabarro A.G."/>
            <person name="Walton J.D."/>
            <person name="Blanchette R.A."/>
            <person name="Henrissat B."/>
            <person name="Martin F."/>
            <person name="Cullen D."/>
            <person name="Hibbett D.S."/>
            <person name="Grigoriev I.V."/>
        </authorList>
    </citation>
    <scope>NUCLEOTIDE SEQUENCE [LARGE SCALE GENOMIC DNA]</scope>
    <source>
        <strain evidence="2">CBS 339.88</strain>
    </source>
</reference>
<dbReference type="OrthoDB" id="3270336at2759"/>
<protein>
    <submittedName>
        <fullName evidence="1">Uncharacterized protein</fullName>
    </submittedName>
</protein>
<keyword evidence="2" id="KW-1185">Reference proteome</keyword>